<evidence type="ECO:0000256" key="1">
    <source>
        <dbReference type="ARBA" id="ARBA00022614"/>
    </source>
</evidence>
<keyword evidence="5" id="KW-1185">Reference proteome</keyword>
<dbReference type="eggNOG" id="KOG0619">
    <property type="taxonomic scope" value="Eukaryota"/>
</dbReference>
<dbReference type="GO" id="GO:0005933">
    <property type="term" value="C:cellular bud"/>
    <property type="evidence" value="ECO:0007669"/>
    <property type="project" value="EnsemblFungi"/>
</dbReference>
<gene>
    <name evidence="4" type="primary">KAFR0C05110</name>
    <name evidence="4" type="ORF">KAFR_0C05110</name>
</gene>
<feature type="region of interest" description="Disordered" evidence="3">
    <location>
        <begin position="1"/>
        <end position="30"/>
    </location>
</feature>
<feature type="region of interest" description="Disordered" evidence="3">
    <location>
        <begin position="237"/>
        <end position="278"/>
    </location>
</feature>
<feature type="compositionally biased region" description="Low complexity" evidence="3">
    <location>
        <begin position="589"/>
        <end position="641"/>
    </location>
</feature>
<name>H2AT02_KAZAF</name>
<feature type="compositionally biased region" description="Polar residues" evidence="3">
    <location>
        <begin position="1"/>
        <end position="16"/>
    </location>
</feature>
<dbReference type="Gene3D" id="3.80.10.10">
    <property type="entry name" value="Ribonuclease Inhibitor"/>
    <property type="match status" value="1"/>
</dbReference>
<dbReference type="PANTHER" id="PTHR48009">
    <property type="entry name" value="LEUCINE-RICH REPEAT (LRR) FAMILY PROTEIN"/>
    <property type="match status" value="1"/>
</dbReference>
<dbReference type="OrthoDB" id="1394818at2759"/>
<keyword evidence="2" id="KW-0677">Repeat</keyword>
<dbReference type="GO" id="GO:0000131">
    <property type="term" value="C:incipient cellular bud site"/>
    <property type="evidence" value="ECO:0007669"/>
    <property type="project" value="EnsemblFungi"/>
</dbReference>
<dbReference type="PANTHER" id="PTHR48009:SF4">
    <property type="entry name" value="LEUCINE-RICH REPEAT (LRR) FAMILY PROTEIN"/>
    <property type="match status" value="1"/>
</dbReference>
<reference evidence="4 5" key="1">
    <citation type="journal article" date="2011" name="Proc. Natl. Acad. Sci. U.S.A.">
        <title>Evolutionary erosion of yeast sex chromosomes by mating-type switching accidents.</title>
        <authorList>
            <person name="Gordon J.L."/>
            <person name="Armisen D."/>
            <person name="Proux-Wera E."/>
            <person name="Oheigeartaigh S.S."/>
            <person name="Byrne K.P."/>
            <person name="Wolfe K.H."/>
        </authorList>
    </citation>
    <scope>NUCLEOTIDE SEQUENCE [LARGE SCALE GENOMIC DNA]</scope>
    <source>
        <strain evidence="5">ATCC 22294 / BCRC 22015 / CBS 2517 / CECT 1963 / NBRC 1671 / NRRL Y-8276</strain>
    </source>
</reference>
<evidence type="ECO:0000313" key="4">
    <source>
        <dbReference type="EMBL" id="CCF57502.1"/>
    </source>
</evidence>
<dbReference type="Pfam" id="PF13855">
    <property type="entry name" value="LRR_8"/>
    <property type="match status" value="1"/>
</dbReference>
<dbReference type="STRING" id="1071382.H2AT02"/>
<dbReference type="PROSITE" id="PS51450">
    <property type="entry name" value="LRR"/>
    <property type="match status" value="3"/>
</dbReference>
<evidence type="ECO:0000256" key="2">
    <source>
        <dbReference type="ARBA" id="ARBA00022737"/>
    </source>
</evidence>
<proteinExistence type="predicted"/>
<dbReference type="InterPro" id="IPR053213">
    <property type="entry name" value="RLP29"/>
</dbReference>
<organism evidence="4 5">
    <name type="scientific">Kazachstania africana (strain ATCC 22294 / BCRC 22015 / CBS 2517 / CECT 1963 / NBRC 1671 / NRRL Y-8276)</name>
    <name type="common">Yeast</name>
    <name type="synonym">Kluyveromyces africanus</name>
    <dbReference type="NCBI Taxonomy" id="1071382"/>
    <lineage>
        <taxon>Eukaryota</taxon>
        <taxon>Fungi</taxon>
        <taxon>Dikarya</taxon>
        <taxon>Ascomycota</taxon>
        <taxon>Saccharomycotina</taxon>
        <taxon>Saccharomycetes</taxon>
        <taxon>Saccharomycetales</taxon>
        <taxon>Saccharomycetaceae</taxon>
        <taxon>Kazachstania</taxon>
    </lineage>
</organism>
<dbReference type="GeneID" id="13885420"/>
<dbReference type="EMBL" id="HE650823">
    <property type="protein sequence ID" value="CCF57502.1"/>
    <property type="molecule type" value="Genomic_DNA"/>
</dbReference>
<dbReference type="InterPro" id="IPR032675">
    <property type="entry name" value="LRR_dom_sf"/>
</dbReference>
<dbReference type="SMART" id="SM00369">
    <property type="entry name" value="LRR_TYP"/>
    <property type="match status" value="2"/>
</dbReference>
<dbReference type="GO" id="GO:0043332">
    <property type="term" value="C:mating projection tip"/>
    <property type="evidence" value="ECO:0007669"/>
    <property type="project" value="EnsemblFungi"/>
</dbReference>
<sequence length="891" mass="98755">MTSSNVDPSTAPSFNDRNAIANRTHERKHSTESAILEEVIKNELSRQDSNDKTTVKIVGLDLKILTEESILLFEEATRLSLRKNKLSGLPTNFSMLQNLRYLDLNSNRFCEIPPILFECLQLEILDLSSNNIREIPKDIPSLWSKNLKILSLKNNRVSSIYDLRNILKLDNLNVLEIEGNYIPKEELELIETYSPNLTGLASDEYWTIALRRYFEDHPEGSNTNKISKASKRMGFINTANDDSRSSSNSTSASEGEPVSSVTPLKTEGSHNHNASNDLYNHSKYNDYFKRLSILPEEVVPDEKHRISHTELVVACRKLLFSFTECQEAIRKIASFCKDKSVAVNIVSLLYSVRSHIDNLVEILQQAENEENFHDQPLIKLCITIIGSFKQIISFLRKNFKTFFEEDDLCFLRMFYMTLLCSYNEIYNAWSYISSELPPKSNNSGKIIRTQTRKRSESFVVGNEHSHEVNNVISEVPHTNSSSIMHKIRTKSVTLQNSHLLQTASSVSSNNEKSANMRSLGSSVLPGTITSSTANKASNLAGADDVNGDISNISNHSSSSSVIISQMILPTERQGETGKQKSEVIIERTNASPSSVSANSSNNSSRSISVNATNANNNPVSSLNNNTGASPSASSPASSSKVSTNVTTVNTSANASVPIAASVNSSSSVVTSEQDSKSTISSEAQQNIDLQLHQMLSNVVKMVSVVYNQLTSAISKTALASTIGKQVLTDSLASKIRDLTDTCCQAMDLSKILDERLQLLLNNDPLIVEKYLSTVEKLKTWEKINAFLKSIISILGNTKVIMADLPNLNEIRPNLASLAKITKDVTVILDSSSYKSVSVTASQIQKQQHLQQMQLQQQQQVHTHQQQINSHTHVPLLTPQPLSGNINPFEQL</sequence>
<evidence type="ECO:0000256" key="3">
    <source>
        <dbReference type="SAM" id="MobiDB-lite"/>
    </source>
</evidence>
<evidence type="ECO:0008006" key="6">
    <source>
        <dbReference type="Google" id="ProtNLM"/>
    </source>
</evidence>
<dbReference type="SUPFAM" id="SSF52058">
    <property type="entry name" value="L domain-like"/>
    <property type="match status" value="1"/>
</dbReference>
<dbReference type="Pfam" id="PF10428">
    <property type="entry name" value="SOG2"/>
    <property type="match status" value="1"/>
</dbReference>
<dbReference type="InterPro" id="IPR001611">
    <property type="entry name" value="Leu-rich_rpt"/>
</dbReference>
<dbReference type="GO" id="GO:0007165">
    <property type="term" value="P:signal transduction"/>
    <property type="evidence" value="ECO:0007669"/>
    <property type="project" value="EnsemblFungi"/>
</dbReference>
<dbReference type="Proteomes" id="UP000005220">
    <property type="component" value="Chromosome 3"/>
</dbReference>
<dbReference type="HOGENOM" id="CLU_335290_0_0_1"/>
<feature type="region of interest" description="Disordered" evidence="3">
    <location>
        <begin position="503"/>
        <end position="524"/>
    </location>
</feature>
<dbReference type="InterPro" id="IPR019487">
    <property type="entry name" value="RAM_signalling_pathway_SOG2"/>
</dbReference>
<dbReference type="KEGG" id="kaf:KAFR_0C05110"/>
<dbReference type="FunCoup" id="H2AT02">
    <property type="interactions" value="65"/>
</dbReference>
<dbReference type="InParanoid" id="H2AT02"/>
<accession>H2AT02</accession>
<dbReference type="GO" id="GO:0007118">
    <property type="term" value="P:budding cell apical bud growth"/>
    <property type="evidence" value="ECO:0007669"/>
    <property type="project" value="EnsemblFungi"/>
</dbReference>
<dbReference type="InterPro" id="IPR003591">
    <property type="entry name" value="Leu-rich_rpt_typical-subtyp"/>
</dbReference>
<dbReference type="GO" id="GO:0000920">
    <property type="term" value="P:septum digestion after cytokinesis"/>
    <property type="evidence" value="ECO:0007669"/>
    <property type="project" value="EnsemblFungi"/>
</dbReference>
<keyword evidence="1" id="KW-0433">Leucine-rich repeat</keyword>
<feature type="compositionally biased region" description="Polar residues" evidence="3">
    <location>
        <begin position="503"/>
        <end position="521"/>
    </location>
</feature>
<evidence type="ECO:0000313" key="5">
    <source>
        <dbReference type="Proteomes" id="UP000005220"/>
    </source>
</evidence>
<feature type="region of interest" description="Disordered" evidence="3">
    <location>
        <begin position="587"/>
        <end position="641"/>
    </location>
</feature>
<protein>
    <recommendedName>
        <fullName evidence="6">RAM signaling network component</fullName>
    </recommendedName>
</protein>
<dbReference type="AlphaFoldDB" id="H2AT02"/>
<dbReference type="RefSeq" id="XP_003956637.1">
    <property type="nucleotide sequence ID" value="XM_003956588.1"/>
</dbReference>